<keyword evidence="2" id="KW-0812">Transmembrane</keyword>
<feature type="compositionally biased region" description="Low complexity" evidence="1">
    <location>
        <begin position="146"/>
        <end position="184"/>
    </location>
</feature>
<keyword evidence="2" id="KW-1133">Transmembrane helix</keyword>
<dbReference type="InterPro" id="IPR007730">
    <property type="entry name" value="SPOR-like_dom"/>
</dbReference>
<proteinExistence type="predicted"/>
<gene>
    <name evidence="4" type="ORF">EJ913_20435</name>
</gene>
<keyword evidence="2" id="KW-0472">Membrane</keyword>
<feature type="transmembrane region" description="Helical" evidence="2">
    <location>
        <begin position="27"/>
        <end position="48"/>
    </location>
</feature>
<feature type="compositionally biased region" description="Pro residues" evidence="1">
    <location>
        <begin position="212"/>
        <end position="224"/>
    </location>
</feature>
<feature type="domain" description="SPOR" evidence="3">
    <location>
        <begin position="257"/>
        <end position="341"/>
    </location>
</feature>
<dbReference type="PROSITE" id="PS51724">
    <property type="entry name" value="SPOR"/>
    <property type="match status" value="1"/>
</dbReference>
<dbReference type="Pfam" id="PF05036">
    <property type="entry name" value="SPOR"/>
    <property type="match status" value="1"/>
</dbReference>
<evidence type="ECO:0000256" key="2">
    <source>
        <dbReference type="SAM" id="Phobius"/>
    </source>
</evidence>
<protein>
    <submittedName>
        <fullName evidence="4">SPOR domain-containing protein</fullName>
    </submittedName>
</protein>
<dbReference type="AlphaFoldDB" id="A0A433J579"/>
<dbReference type="Gene3D" id="3.30.70.1070">
    <property type="entry name" value="Sporulation related repeat"/>
    <property type="match status" value="1"/>
</dbReference>
<dbReference type="GO" id="GO:0042834">
    <property type="term" value="F:peptidoglycan binding"/>
    <property type="evidence" value="ECO:0007669"/>
    <property type="project" value="InterPro"/>
</dbReference>
<reference evidence="4 5" key="1">
    <citation type="submission" date="2018-12" db="EMBL/GenBank/DDBJ databases">
        <authorList>
            <person name="Yang Y."/>
        </authorList>
    </citation>
    <scope>NUCLEOTIDE SEQUENCE [LARGE SCALE GENOMIC DNA]</scope>
    <source>
        <strain evidence="4 5">GSF71</strain>
    </source>
</reference>
<evidence type="ECO:0000259" key="3">
    <source>
        <dbReference type="PROSITE" id="PS51724"/>
    </source>
</evidence>
<comment type="caution">
    <text evidence="4">The sequence shown here is derived from an EMBL/GenBank/DDBJ whole genome shotgun (WGS) entry which is preliminary data.</text>
</comment>
<dbReference type="InterPro" id="IPR036680">
    <property type="entry name" value="SPOR-like_sf"/>
</dbReference>
<accession>A0A433J579</accession>
<feature type="compositionally biased region" description="Pro residues" evidence="1">
    <location>
        <begin position="108"/>
        <end position="132"/>
    </location>
</feature>
<dbReference type="Proteomes" id="UP000280346">
    <property type="component" value="Unassembled WGS sequence"/>
</dbReference>
<dbReference type="RefSeq" id="WP_127001311.1">
    <property type="nucleotide sequence ID" value="NZ_CP173190.1"/>
</dbReference>
<evidence type="ECO:0000256" key="1">
    <source>
        <dbReference type="SAM" id="MobiDB-lite"/>
    </source>
</evidence>
<dbReference type="EMBL" id="RZIJ01000017">
    <property type="protein sequence ID" value="RUQ67589.1"/>
    <property type="molecule type" value="Genomic_DNA"/>
</dbReference>
<keyword evidence="5" id="KW-1185">Reference proteome</keyword>
<dbReference type="OrthoDB" id="7338235at2"/>
<sequence length="341" mass="34632">MKYEGDVNYATDPYGAPPPQGRSKRGLFALGFAVVGIVAFAGTVIVGYRGGDRMSSDGPPLLTADPAPTKSRPDQPGGMEVPHQDKLVYQRLNERANGGNHPSVERLLPPPETPLPRPVVTPPMPAPPPMPAAPTVAQLPPPPPGATSTVPRDGAAEAPPSSSPLAPAPAASTPVPAKPAATAQPPKPPASQPAVNQPAAKPPAPAQQQAALPPPKAVAPPPAAPAAVAKLPAPPPAQPAVQPAPQPAKPAATPAVTGGSGSWRIQLASVRSEGEAASEWKRIAGRYPDALGGLSFQVAKVDLGEKGVFYRVQGAGADETRAKSICAQLRAQNTGCVVVRP</sequence>
<dbReference type="PRINTS" id="PR01217">
    <property type="entry name" value="PRICHEXTENSN"/>
</dbReference>
<feature type="region of interest" description="Disordered" evidence="1">
    <location>
        <begin position="96"/>
        <end position="260"/>
    </location>
</feature>
<feature type="compositionally biased region" description="Pro residues" evidence="1">
    <location>
        <begin position="232"/>
        <end position="248"/>
    </location>
</feature>
<organism evidence="4 5">
    <name type="scientific">Azospirillum doebereinerae</name>
    <dbReference type="NCBI Taxonomy" id="92933"/>
    <lineage>
        <taxon>Bacteria</taxon>
        <taxon>Pseudomonadati</taxon>
        <taxon>Pseudomonadota</taxon>
        <taxon>Alphaproteobacteria</taxon>
        <taxon>Rhodospirillales</taxon>
        <taxon>Azospirillaceae</taxon>
        <taxon>Azospirillum</taxon>
    </lineage>
</organism>
<evidence type="ECO:0000313" key="4">
    <source>
        <dbReference type="EMBL" id="RUQ67589.1"/>
    </source>
</evidence>
<evidence type="ECO:0000313" key="5">
    <source>
        <dbReference type="Proteomes" id="UP000280346"/>
    </source>
</evidence>
<feature type="region of interest" description="Disordered" evidence="1">
    <location>
        <begin position="51"/>
        <end position="81"/>
    </location>
</feature>
<name>A0A433J579_9PROT</name>